<sequence length="101" mass="11028">MAERVVVYWRDIPSQVILKKGRIKGKALLSERFQEAIDKAAIRAGKAGTDDYVAEWHRVTSEVEVGADLDAAAHAEVALLEAQFPAEVLEQVIRNGGLVTA</sequence>
<dbReference type="RefSeq" id="WP_078920929.1">
    <property type="nucleotide sequence ID" value="NZ_FUYB01000002.1"/>
</dbReference>
<dbReference type="InterPro" id="IPR025989">
    <property type="entry name" value="Virulence_F_dom"/>
</dbReference>
<protein>
    <submittedName>
        <fullName evidence="2">Virulence factor</fullName>
    </submittedName>
</protein>
<evidence type="ECO:0000313" key="2">
    <source>
        <dbReference type="EMBL" id="SKA69268.1"/>
    </source>
</evidence>
<dbReference type="EMBL" id="FUYB01000002">
    <property type="protein sequence ID" value="SKA69268.1"/>
    <property type="molecule type" value="Genomic_DNA"/>
</dbReference>
<feature type="domain" description="Virulence factor" evidence="1">
    <location>
        <begin position="7"/>
        <end position="93"/>
    </location>
</feature>
<evidence type="ECO:0000259" key="1">
    <source>
        <dbReference type="Pfam" id="PF13769"/>
    </source>
</evidence>
<dbReference type="OrthoDB" id="7359147at2"/>
<keyword evidence="3" id="KW-1185">Reference proteome</keyword>
<organism evidence="2 3">
    <name type="scientific">Thiothrix eikelboomii</name>
    <dbReference type="NCBI Taxonomy" id="92487"/>
    <lineage>
        <taxon>Bacteria</taxon>
        <taxon>Pseudomonadati</taxon>
        <taxon>Pseudomonadota</taxon>
        <taxon>Gammaproteobacteria</taxon>
        <taxon>Thiotrichales</taxon>
        <taxon>Thiotrichaceae</taxon>
        <taxon>Thiothrix</taxon>
    </lineage>
</organism>
<dbReference type="AlphaFoldDB" id="A0A1T4VWT6"/>
<dbReference type="STRING" id="92487.SAMN02745130_00419"/>
<gene>
    <name evidence="2" type="ORF">SAMN02745130_00419</name>
</gene>
<dbReference type="Pfam" id="PF13769">
    <property type="entry name" value="Virulence_fact"/>
    <property type="match status" value="1"/>
</dbReference>
<accession>A0A1T4VWT6</accession>
<name>A0A1T4VWT6_9GAMM</name>
<evidence type="ECO:0000313" key="3">
    <source>
        <dbReference type="Proteomes" id="UP000190460"/>
    </source>
</evidence>
<proteinExistence type="predicted"/>
<dbReference type="Proteomes" id="UP000190460">
    <property type="component" value="Unassembled WGS sequence"/>
</dbReference>
<reference evidence="2 3" key="1">
    <citation type="submission" date="2017-02" db="EMBL/GenBank/DDBJ databases">
        <authorList>
            <person name="Peterson S.W."/>
        </authorList>
    </citation>
    <scope>NUCLEOTIDE SEQUENCE [LARGE SCALE GENOMIC DNA]</scope>
    <source>
        <strain evidence="2 3">ATCC 49788</strain>
    </source>
</reference>